<evidence type="ECO:0000313" key="2">
    <source>
        <dbReference type="Proteomes" id="UP001301731"/>
    </source>
</evidence>
<accession>A0ABZ0LWF0</accession>
<protein>
    <submittedName>
        <fullName evidence="1">Uncharacterized protein</fullName>
    </submittedName>
</protein>
<reference evidence="1 2" key="1">
    <citation type="submission" date="2023-10" db="EMBL/GenBank/DDBJ databases">
        <title>The genome sequence of Streptomyces sp. HUAS YS2.</title>
        <authorList>
            <person name="Mo P."/>
        </authorList>
    </citation>
    <scope>NUCLEOTIDE SEQUENCE [LARGE SCALE GENOMIC DNA]</scope>
    <source>
        <strain evidence="1 2">HUAS YS2</strain>
    </source>
</reference>
<name>A0ABZ0LWF0_9ACTN</name>
<dbReference type="RefSeq" id="WP_318105708.1">
    <property type="nucleotide sequence ID" value="NZ_CP137573.1"/>
</dbReference>
<dbReference type="EMBL" id="CP137573">
    <property type="protein sequence ID" value="WOX23655.1"/>
    <property type="molecule type" value="Genomic_DNA"/>
</dbReference>
<gene>
    <name evidence="1" type="ORF">R2D22_20615</name>
</gene>
<organism evidence="1 2">
    <name type="scientific">Streptomyces solicathayae</name>
    <dbReference type="NCBI Taxonomy" id="3081768"/>
    <lineage>
        <taxon>Bacteria</taxon>
        <taxon>Bacillati</taxon>
        <taxon>Actinomycetota</taxon>
        <taxon>Actinomycetes</taxon>
        <taxon>Kitasatosporales</taxon>
        <taxon>Streptomycetaceae</taxon>
        <taxon>Streptomyces</taxon>
    </lineage>
</organism>
<evidence type="ECO:0000313" key="1">
    <source>
        <dbReference type="EMBL" id="WOX23655.1"/>
    </source>
</evidence>
<keyword evidence="2" id="KW-1185">Reference proteome</keyword>
<proteinExistence type="predicted"/>
<dbReference type="Proteomes" id="UP001301731">
    <property type="component" value="Chromosome"/>
</dbReference>
<sequence length="58" mass="5982">MTAATLTPAVPHSHRLSLALRAVRAYGGAAVSVVLLGDYGPPGAGIRNPRPVYAARED</sequence>